<dbReference type="GO" id="GO:0003682">
    <property type="term" value="F:chromatin binding"/>
    <property type="evidence" value="ECO:0007669"/>
    <property type="project" value="TreeGrafter"/>
</dbReference>
<feature type="compositionally biased region" description="Polar residues" evidence="1">
    <location>
        <begin position="867"/>
        <end position="886"/>
    </location>
</feature>
<dbReference type="Proteomes" id="UP000085678">
    <property type="component" value="Unplaced"/>
</dbReference>
<dbReference type="SMART" id="SM00293">
    <property type="entry name" value="PWWP"/>
    <property type="match status" value="1"/>
</dbReference>
<feature type="region of interest" description="Disordered" evidence="1">
    <location>
        <begin position="1"/>
        <end position="95"/>
    </location>
</feature>
<keyword evidence="3" id="KW-1185">Reference proteome</keyword>
<dbReference type="PROSITE" id="PS50812">
    <property type="entry name" value="PWWP"/>
    <property type="match status" value="1"/>
</dbReference>
<dbReference type="CDD" id="cd20141">
    <property type="entry name" value="PWWP_MBD5"/>
    <property type="match status" value="1"/>
</dbReference>
<gene>
    <name evidence="4" type="primary">LOC106162002</name>
</gene>
<proteinExistence type="predicted"/>
<dbReference type="FunFam" id="2.30.30.140:FF:000107">
    <property type="entry name" value="Six-banded, isoform H"/>
    <property type="match status" value="1"/>
</dbReference>
<feature type="compositionally biased region" description="Basic residues" evidence="1">
    <location>
        <begin position="18"/>
        <end position="31"/>
    </location>
</feature>
<feature type="region of interest" description="Disordered" evidence="1">
    <location>
        <begin position="928"/>
        <end position="995"/>
    </location>
</feature>
<dbReference type="PANTHER" id="PTHR16112">
    <property type="entry name" value="METHYL-CPG BINDING PROTEIN, DROSOPHILA"/>
    <property type="match status" value="1"/>
</dbReference>
<feature type="compositionally biased region" description="Low complexity" evidence="1">
    <location>
        <begin position="1322"/>
        <end position="1335"/>
    </location>
</feature>
<dbReference type="STRING" id="7574.A0A1S3I8M9"/>
<evidence type="ECO:0000313" key="4">
    <source>
        <dbReference type="RefSeq" id="XP_013394548.1"/>
    </source>
</evidence>
<feature type="compositionally biased region" description="Polar residues" evidence="1">
    <location>
        <begin position="834"/>
        <end position="853"/>
    </location>
</feature>
<feature type="region of interest" description="Disordered" evidence="1">
    <location>
        <begin position="679"/>
        <end position="709"/>
    </location>
</feature>
<feature type="compositionally biased region" description="Basic and acidic residues" evidence="1">
    <location>
        <begin position="175"/>
        <end position="191"/>
    </location>
</feature>
<dbReference type="OrthoDB" id="641149at2759"/>
<feature type="compositionally biased region" description="Low complexity" evidence="1">
    <location>
        <begin position="785"/>
        <end position="801"/>
    </location>
</feature>
<feature type="compositionally biased region" description="Low complexity" evidence="1">
    <location>
        <begin position="394"/>
        <end position="411"/>
    </location>
</feature>
<feature type="region of interest" description="Disordered" evidence="1">
    <location>
        <begin position="778"/>
        <end position="890"/>
    </location>
</feature>
<feature type="region of interest" description="Disordered" evidence="1">
    <location>
        <begin position="1156"/>
        <end position="1190"/>
    </location>
</feature>
<sequence length="1600" mass="171661">MIPLNPMINSIPDWSPPPKKKKKATKSKKQKTSSSAASVNLTNVQASKLPPESHSTTEKVANSSNGNNLSGTVASSSSRSSAKSSKIEEEKDEATIMNKVKEILGKAQLEQQMEIARKAQQLNAQGEEGIGKSKQCVVSSTVSTVVQAPSTNVTAVTVASSSGTSQCASGAHFAGAERPEKGAEEGSRHYEQAAGGGVKPFDVQLGQKQFSLDSPHPSIASKPELVPSSSSSLSSSSSSELPQNGQYVVSTADTQQNQQKHGSHNSDQISSVEMCTGASMLQVPASEVGNKGEFPVGFSAQEASPQHQQQQHLLHQQQQHLIYFQQAQQNQQQQLLQHISPVNLNQIPASMELGSVENDGGVNPSGRHISSPPSQPVRNRSHSFSSQPIMSPGRRSQSATPASSSRTTPLSMPSPGPMSPTGNVFPFPLNPNQVQGHPMFMGQGYMSAAGGPGPHLMHQFQNFPPQGIPPHGPWGLPDLQQMALLSPYQQQPDQGQSTGKKSAKGKGKKGNQNQNKNHQAMVMGPNMIPHQFQPQRFGVGFSTTAAGAAGNVKNMHQQSGFPPQPSNTGGSFPASQFLSAAARAQGQVQAHPMQGHQGQPTQGQPHMMMMANNNPQQQQQQQMMMQHLQDMPMNRMPMNHPQQIRPNMPMTFPPNNMMQGQRFPIGMQVHAPQMMMPMQSNPPNNKKQRGANKIASPNPMGPRATSSPKMAADNRVFNFPAAIPLGNVPSQEGGGAAVTPTPTKAEPSPIQLVQNMIHGLEATQNALEAAAAMRIDQTQIKGGKRSSSSSSNSSRGSSAGGCRVADRSGSTDMGYISKSPAGSTSGSEKKPSPDHSTSLDSVNLPLSSNSTAAESPAKKEMAPKLTVDTSEAMSRNSPSPGSSTVCSPGDLSGSASIMNTVVSASQHVHNMLAQSALMTTEEILRKSAPNQSNSHGVENDSLNSSFSSNSSFEAKSPASCQSRQSTPPRNSTPKGENKYKYKRRGVGARKSSTPTIASMLQMQAQGQPPMMMMGAQPPRGVVSQPHPILPQGSQQSFGTPPRLQYPGGQMRPGGMVNMGNNMAGQQLPFVSCMPVGQPAEQIMPRVHVSNAHMPTPKGPLPTASAESQNTGEQGNFYEGQGHFSYGANSVQGLNADMLQQFMHRQQQNIHMCVGQSQMPPVSSAASDQGHYEGQQEDQKGHETGQGHQLGQDQDISYQGFQENHETSLQGQHISEVKQEMFEMEGDQNRSHSTWIAGQQQQEQIAQQQSAFHQAAAVVPASGQESKHKYVDNSTVRSLKTEHQLPSNYITTSCSSSTYSPDAINGGESKVPGPAAAQSGVNHIQNQQQHDGQHSQAALHWPENAAVDTSQHIKGAEGGKWQLAEAVGGLPRDSMDEDHPVPTAMMNHHHDFDSNHTAKDEVDEELGPSHQGIPNTRVKEFSGMLTDGLTGTENFQQSGGEQCQDSKVKVYRTGDSSISNYVGKGQKRALVEEDETSECESEFSSMTKGMPASQRSFQVGDLVWGQVRGCPSWPGKLVNENEVRSNKCAPTEPGKFWVRWYGDHSFTQVEQDKLKTLSEGLEAHHSDGKKQRKGRKLNVNLEAAIQELMAELDRKTGTANC</sequence>
<dbReference type="PANTHER" id="PTHR16112:SF16">
    <property type="entry name" value="SIX-BANDED, ISOFORM H"/>
    <property type="match status" value="1"/>
</dbReference>
<feature type="region of interest" description="Disordered" evidence="1">
    <location>
        <begin position="1369"/>
        <end position="1395"/>
    </location>
</feature>
<dbReference type="SUPFAM" id="SSF63748">
    <property type="entry name" value="Tudor/PWWP/MBT"/>
    <property type="match status" value="1"/>
</dbReference>
<feature type="compositionally biased region" description="Polar residues" evidence="1">
    <location>
        <begin position="1156"/>
        <end position="1166"/>
    </location>
</feature>
<dbReference type="Gene3D" id="2.30.30.140">
    <property type="match status" value="1"/>
</dbReference>
<feature type="compositionally biased region" description="Polar residues" evidence="1">
    <location>
        <begin position="376"/>
        <end position="389"/>
    </location>
</feature>
<dbReference type="GeneID" id="106162002"/>
<feature type="compositionally biased region" description="Low complexity" evidence="1">
    <location>
        <begin position="74"/>
        <end position="84"/>
    </location>
</feature>
<feature type="compositionally biased region" description="Low complexity" evidence="1">
    <location>
        <begin position="228"/>
        <end position="239"/>
    </location>
</feature>
<feature type="region of interest" description="Disordered" evidence="1">
    <location>
        <begin position="211"/>
        <end position="244"/>
    </location>
</feature>
<dbReference type="GO" id="GO:0005634">
    <property type="term" value="C:nucleus"/>
    <property type="evidence" value="ECO:0007669"/>
    <property type="project" value="TreeGrafter"/>
</dbReference>
<protein>
    <submittedName>
        <fullName evidence="4">Uncharacterized protein LOC106162002</fullName>
    </submittedName>
</protein>
<dbReference type="InterPro" id="IPR000313">
    <property type="entry name" value="PWWP_dom"/>
</dbReference>
<evidence type="ECO:0000259" key="2">
    <source>
        <dbReference type="PROSITE" id="PS50812"/>
    </source>
</evidence>
<dbReference type="Pfam" id="PF00855">
    <property type="entry name" value="PWWP"/>
    <property type="match status" value="1"/>
</dbReference>
<evidence type="ECO:0000313" key="3">
    <source>
        <dbReference type="Proteomes" id="UP000085678"/>
    </source>
</evidence>
<feature type="compositionally biased region" description="Low complexity" evidence="1">
    <location>
        <begin position="941"/>
        <end position="959"/>
    </location>
</feature>
<name>A0A1S3I8M9_LINAN</name>
<dbReference type="KEGG" id="lak:106162002"/>
<feature type="region of interest" description="Disordered" evidence="1">
    <location>
        <begin position="354"/>
        <end position="430"/>
    </location>
</feature>
<feature type="domain" description="PWWP" evidence="2">
    <location>
        <begin position="1498"/>
        <end position="1559"/>
    </location>
</feature>
<dbReference type="InParanoid" id="A0A1S3I8M9"/>
<feature type="region of interest" description="Disordered" evidence="1">
    <location>
        <begin position="1311"/>
        <end position="1336"/>
    </location>
</feature>
<dbReference type="RefSeq" id="XP_013394548.1">
    <property type="nucleotide sequence ID" value="XM_013539094.2"/>
</dbReference>
<feature type="region of interest" description="Disordered" evidence="1">
    <location>
        <begin position="728"/>
        <end position="747"/>
    </location>
</feature>
<feature type="compositionally biased region" description="Polar residues" evidence="1">
    <location>
        <begin position="58"/>
        <end position="73"/>
    </location>
</feature>
<feature type="region of interest" description="Disordered" evidence="1">
    <location>
        <begin position="488"/>
        <end position="516"/>
    </location>
</feature>
<reference evidence="4" key="1">
    <citation type="submission" date="2025-08" db="UniProtKB">
        <authorList>
            <consortium name="RefSeq"/>
        </authorList>
    </citation>
    <scope>IDENTIFICATION</scope>
    <source>
        <tissue evidence="4">Gonads</tissue>
    </source>
</reference>
<feature type="region of interest" description="Disordered" evidence="1">
    <location>
        <begin position="160"/>
        <end position="199"/>
    </location>
</feature>
<dbReference type="GO" id="GO:0010369">
    <property type="term" value="C:chromocenter"/>
    <property type="evidence" value="ECO:0007669"/>
    <property type="project" value="TreeGrafter"/>
</dbReference>
<organism evidence="3 4">
    <name type="scientific">Lingula anatina</name>
    <name type="common">Brachiopod</name>
    <name type="synonym">Lingula unguis</name>
    <dbReference type="NCBI Taxonomy" id="7574"/>
    <lineage>
        <taxon>Eukaryota</taxon>
        <taxon>Metazoa</taxon>
        <taxon>Spiralia</taxon>
        <taxon>Lophotrochozoa</taxon>
        <taxon>Brachiopoda</taxon>
        <taxon>Linguliformea</taxon>
        <taxon>Lingulata</taxon>
        <taxon>Lingulida</taxon>
        <taxon>Linguloidea</taxon>
        <taxon>Lingulidae</taxon>
        <taxon>Lingula</taxon>
    </lineage>
</organism>
<accession>A0A1S3I8M9</accession>
<evidence type="ECO:0000256" key="1">
    <source>
        <dbReference type="SAM" id="MobiDB-lite"/>
    </source>
</evidence>
<feature type="compositionally biased region" description="Polar residues" evidence="1">
    <location>
        <begin position="960"/>
        <end position="974"/>
    </location>
</feature>